<dbReference type="STRING" id="1852522.SAMN06295960_4163"/>
<dbReference type="AlphaFoldDB" id="A0A1X7LRP3"/>
<gene>
    <name evidence="1" type="ORF">SAMN06295960_4163</name>
</gene>
<dbReference type="RefSeq" id="WP_176228991.1">
    <property type="nucleotide sequence ID" value="NZ_FXAZ01000007.1"/>
</dbReference>
<proteinExistence type="predicted"/>
<accession>A0A1X7LRP3</accession>
<evidence type="ECO:0000313" key="2">
    <source>
        <dbReference type="Proteomes" id="UP000193834"/>
    </source>
</evidence>
<sequence>MKKNQSFTIHYHQGMKDPKVLLDSLARTIVKRAVHEAKAVRGVRNSKVSK</sequence>
<protein>
    <submittedName>
        <fullName evidence="1">Uncharacterized protein</fullName>
    </submittedName>
</protein>
<organism evidence="1 2">
    <name type="scientific">Paenibacillus aquistagni</name>
    <dbReference type="NCBI Taxonomy" id="1852522"/>
    <lineage>
        <taxon>Bacteria</taxon>
        <taxon>Bacillati</taxon>
        <taxon>Bacillota</taxon>
        <taxon>Bacilli</taxon>
        <taxon>Bacillales</taxon>
        <taxon>Paenibacillaceae</taxon>
        <taxon>Paenibacillus</taxon>
    </lineage>
</organism>
<dbReference type="Proteomes" id="UP000193834">
    <property type="component" value="Unassembled WGS sequence"/>
</dbReference>
<evidence type="ECO:0000313" key="1">
    <source>
        <dbReference type="EMBL" id="SMG56586.1"/>
    </source>
</evidence>
<dbReference type="EMBL" id="FXAZ01000007">
    <property type="protein sequence ID" value="SMG56586.1"/>
    <property type="molecule type" value="Genomic_DNA"/>
</dbReference>
<reference evidence="1 2" key="1">
    <citation type="submission" date="2017-04" db="EMBL/GenBank/DDBJ databases">
        <authorList>
            <person name="Afonso C.L."/>
            <person name="Miller P.J."/>
            <person name="Scott M.A."/>
            <person name="Spackman E."/>
            <person name="Goraichik I."/>
            <person name="Dimitrov K.M."/>
            <person name="Suarez D.L."/>
            <person name="Swayne D.E."/>
        </authorList>
    </citation>
    <scope>NUCLEOTIDE SEQUENCE [LARGE SCALE GENOMIC DNA]</scope>
    <source>
        <strain evidence="1 2">11</strain>
    </source>
</reference>
<name>A0A1X7LRP3_9BACL</name>
<keyword evidence="2" id="KW-1185">Reference proteome</keyword>